<dbReference type="Proteomes" id="UP000321039">
    <property type="component" value="Unassembled WGS sequence"/>
</dbReference>
<comment type="catalytic activity">
    <reaction evidence="1 10">
        <text>N-(5-phospho-beta-D-ribosyl)anthranilate = 1-(2-carboxyphenylamino)-1-deoxy-D-ribulose 5-phosphate</text>
        <dbReference type="Rhea" id="RHEA:21540"/>
        <dbReference type="ChEBI" id="CHEBI:18277"/>
        <dbReference type="ChEBI" id="CHEBI:58613"/>
        <dbReference type="EC" id="5.3.1.24"/>
    </reaction>
</comment>
<dbReference type="FunFam" id="3.20.20.70:FF:000075">
    <property type="entry name" value="Tryptophan biosynthesis protein TRP1"/>
    <property type="match status" value="1"/>
</dbReference>
<protein>
    <recommendedName>
        <fullName evidence="5 10">N-(5'-phosphoribosyl)anthranilate isomerase</fullName>
        <shortName evidence="10">PRAI</shortName>
        <ecNumber evidence="4 10">5.3.1.24</ecNumber>
    </recommendedName>
</protein>
<dbReference type="AlphaFoldDB" id="A0A5C9A4N1"/>
<dbReference type="NCBIfam" id="NF002298">
    <property type="entry name" value="PRK01222.1-4"/>
    <property type="match status" value="1"/>
</dbReference>
<dbReference type="GO" id="GO:0004640">
    <property type="term" value="F:phosphoribosylanthranilate isomerase activity"/>
    <property type="evidence" value="ECO:0007669"/>
    <property type="project" value="UniProtKB-UniRule"/>
</dbReference>
<comment type="pathway">
    <text evidence="2 10">Amino-acid biosynthesis; L-tryptophan biosynthesis; L-tryptophan from chorismate: step 3/5.</text>
</comment>
<dbReference type="EC" id="5.3.1.24" evidence="4 10"/>
<accession>A0A5C9A4N1</accession>
<dbReference type="Pfam" id="PF00697">
    <property type="entry name" value="PRAI"/>
    <property type="match status" value="1"/>
</dbReference>
<dbReference type="InterPro" id="IPR013785">
    <property type="entry name" value="Aldolase_TIM"/>
</dbReference>
<dbReference type="PANTHER" id="PTHR42894">
    <property type="entry name" value="N-(5'-PHOSPHORIBOSYL)ANTHRANILATE ISOMERASE"/>
    <property type="match status" value="1"/>
</dbReference>
<dbReference type="CDD" id="cd00405">
    <property type="entry name" value="PRAI"/>
    <property type="match status" value="1"/>
</dbReference>
<reference evidence="12 13" key="1">
    <citation type="submission" date="2019-08" db="EMBL/GenBank/DDBJ databases">
        <title>Parahaliea maris sp. nov., isolated from the surface seawater.</title>
        <authorList>
            <person name="Liu Y."/>
        </authorList>
    </citation>
    <scope>NUCLEOTIDE SEQUENCE [LARGE SCALE GENOMIC DNA]</scope>
    <source>
        <strain evidence="12 13">HSLHS9</strain>
    </source>
</reference>
<feature type="domain" description="N-(5'phosphoribosyl) anthranilate isomerase (PRAI)" evidence="11">
    <location>
        <begin position="6"/>
        <end position="201"/>
    </location>
</feature>
<dbReference type="UniPathway" id="UPA00035">
    <property type="reaction ID" value="UER00042"/>
</dbReference>
<comment type="similarity">
    <text evidence="3 10">Belongs to the TrpF family.</text>
</comment>
<evidence type="ECO:0000256" key="9">
    <source>
        <dbReference type="ARBA" id="ARBA00023235"/>
    </source>
</evidence>
<evidence type="ECO:0000313" key="13">
    <source>
        <dbReference type="Proteomes" id="UP000321039"/>
    </source>
</evidence>
<evidence type="ECO:0000256" key="10">
    <source>
        <dbReference type="HAMAP-Rule" id="MF_00135"/>
    </source>
</evidence>
<evidence type="ECO:0000256" key="8">
    <source>
        <dbReference type="ARBA" id="ARBA00023141"/>
    </source>
</evidence>
<evidence type="ECO:0000256" key="3">
    <source>
        <dbReference type="ARBA" id="ARBA00007571"/>
    </source>
</evidence>
<evidence type="ECO:0000256" key="6">
    <source>
        <dbReference type="ARBA" id="ARBA00022605"/>
    </source>
</evidence>
<evidence type="ECO:0000256" key="4">
    <source>
        <dbReference type="ARBA" id="ARBA00012572"/>
    </source>
</evidence>
<evidence type="ECO:0000256" key="1">
    <source>
        <dbReference type="ARBA" id="ARBA00001164"/>
    </source>
</evidence>
<dbReference type="EMBL" id="VRZA01000002">
    <property type="protein sequence ID" value="TXS95686.1"/>
    <property type="molecule type" value="Genomic_DNA"/>
</dbReference>
<keyword evidence="6 10" id="KW-0028">Amino-acid biosynthesis</keyword>
<name>A0A5C9A4N1_9GAMM</name>
<keyword evidence="9 10" id="KW-0413">Isomerase</keyword>
<evidence type="ECO:0000313" key="12">
    <source>
        <dbReference type="EMBL" id="TXS95686.1"/>
    </source>
</evidence>
<dbReference type="InterPro" id="IPR011060">
    <property type="entry name" value="RibuloseP-bd_barrel"/>
</dbReference>
<gene>
    <name evidence="10" type="primary">trpF</name>
    <name evidence="12" type="ORF">FV139_07400</name>
</gene>
<keyword evidence="7 10" id="KW-0822">Tryptophan biosynthesis</keyword>
<proteinExistence type="inferred from homology"/>
<comment type="caution">
    <text evidence="12">The sequence shown here is derived from an EMBL/GenBank/DDBJ whole genome shotgun (WGS) entry which is preliminary data.</text>
</comment>
<dbReference type="GO" id="GO:0000162">
    <property type="term" value="P:L-tryptophan biosynthetic process"/>
    <property type="evidence" value="ECO:0007669"/>
    <property type="project" value="UniProtKB-UniRule"/>
</dbReference>
<dbReference type="InterPro" id="IPR001240">
    <property type="entry name" value="PRAI_dom"/>
</dbReference>
<dbReference type="HAMAP" id="MF_00135">
    <property type="entry name" value="PRAI"/>
    <property type="match status" value="1"/>
</dbReference>
<dbReference type="NCBIfam" id="NF002299">
    <property type="entry name" value="PRK01222.1-6"/>
    <property type="match status" value="1"/>
</dbReference>
<organism evidence="12 13">
    <name type="scientific">Parahaliea maris</name>
    <dbReference type="NCBI Taxonomy" id="2716870"/>
    <lineage>
        <taxon>Bacteria</taxon>
        <taxon>Pseudomonadati</taxon>
        <taxon>Pseudomonadota</taxon>
        <taxon>Gammaproteobacteria</taxon>
        <taxon>Cellvibrionales</taxon>
        <taxon>Halieaceae</taxon>
        <taxon>Parahaliea</taxon>
    </lineage>
</organism>
<evidence type="ECO:0000256" key="5">
    <source>
        <dbReference type="ARBA" id="ARBA00022272"/>
    </source>
</evidence>
<dbReference type="InterPro" id="IPR044643">
    <property type="entry name" value="TrpF_fam"/>
</dbReference>
<keyword evidence="13" id="KW-1185">Reference proteome</keyword>
<keyword evidence="8 10" id="KW-0057">Aromatic amino acid biosynthesis</keyword>
<evidence type="ECO:0000256" key="7">
    <source>
        <dbReference type="ARBA" id="ARBA00022822"/>
    </source>
</evidence>
<dbReference type="PANTHER" id="PTHR42894:SF1">
    <property type="entry name" value="N-(5'-PHOSPHORIBOSYL)ANTHRANILATE ISOMERASE"/>
    <property type="match status" value="1"/>
</dbReference>
<sequence>MSRTRIKICGITSAEDAVQACEAGADALGLVFYPPSPRAVSIARAREVAAAVPPFVQLVGLFVNERVETIEEVLSEVPLHTLQFHGDEEPAFCRRFRRPWLKALRMREGADPVQACLAYSEASAILLDSWQEGVPGGTGKTFDWSTARGVFSRPVVLAGGLNADNVGKGIALLKPAAVDVSGGVESAPGRKDPARVKAFIAAVHAADEQQV</sequence>
<evidence type="ECO:0000256" key="2">
    <source>
        <dbReference type="ARBA" id="ARBA00004664"/>
    </source>
</evidence>
<dbReference type="Gene3D" id="3.20.20.70">
    <property type="entry name" value="Aldolase class I"/>
    <property type="match status" value="1"/>
</dbReference>
<evidence type="ECO:0000259" key="11">
    <source>
        <dbReference type="Pfam" id="PF00697"/>
    </source>
</evidence>
<dbReference type="RefSeq" id="WP_148067620.1">
    <property type="nucleotide sequence ID" value="NZ_VRZA01000002.1"/>
</dbReference>
<dbReference type="SUPFAM" id="SSF51366">
    <property type="entry name" value="Ribulose-phoshate binding barrel"/>
    <property type="match status" value="1"/>
</dbReference>